<dbReference type="RefSeq" id="WP_122119006.1">
    <property type="nucleotide sequence ID" value="NZ_JAQCWB010000031.1"/>
</dbReference>
<evidence type="ECO:0000313" key="1">
    <source>
        <dbReference type="EMBL" id="RGR66566.1"/>
    </source>
</evidence>
<dbReference type="Proteomes" id="UP000284205">
    <property type="component" value="Unassembled WGS sequence"/>
</dbReference>
<sequence>MKKILKLILNNYWKIQLLLFKFIDNNGFRIIGSLCNAFRYIYPNCCSYQLYPLSTKKYVDTKMCSTTSKGELAIVLQGIVAIQDDCTLETVRLYKKIFPGAIIILSTWDFTSDELLQKFRDEGCEIVLCKIFKPCGFGNVNYQVYTSLQGARRAKELGAKYVLKNRSDLRIYKEFSFEYLKSLLDAYPVLGTKVPLKGRIVTFVGATGQLFLPYWLQDFLYFGHTDDIINLFSIEQNECDIANAPAYFKREYKYCTGEDMCREVVPEIYITKMFLSKYMDIDDSVKGFWDTIKNYFMIVDWDDLSAVLFKYDSYNRNDGNTNGILNWKEAHRIISHSICVSIINGYIKYEDWMEKERFNYILHGKRE</sequence>
<dbReference type="AlphaFoldDB" id="A0A412FEN5"/>
<comment type="caution">
    <text evidence="1">The sequence shown here is derived from an EMBL/GenBank/DDBJ whole genome shotgun (WGS) entry which is preliminary data.</text>
</comment>
<name>A0A412FEN5_9BACE</name>
<evidence type="ECO:0000313" key="2">
    <source>
        <dbReference type="Proteomes" id="UP000284205"/>
    </source>
</evidence>
<proteinExistence type="predicted"/>
<gene>
    <name evidence="1" type="ORF">DWY26_20290</name>
</gene>
<reference evidence="1 2" key="1">
    <citation type="submission" date="2018-08" db="EMBL/GenBank/DDBJ databases">
        <title>A genome reference for cultivated species of the human gut microbiota.</title>
        <authorList>
            <person name="Zou Y."/>
            <person name="Xue W."/>
            <person name="Luo G."/>
        </authorList>
    </citation>
    <scope>NUCLEOTIDE SEQUENCE [LARGE SCALE GENOMIC DNA]</scope>
    <source>
        <strain evidence="1 2">AF24-29LB</strain>
    </source>
</reference>
<dbReference type="Pfam" id="PF07507">
    <property type="entry name" value="WavE"/>
    <property type="match status" value="1"/>
</dbReference>
<dbReference type="InterPro" id="IPR011122">
    <property type="entry name" value="WavE"/>
</dbReference>
<organism evidence="1 2">
    <name type="scientific">Bacteroides caccae</name>
    <dbReference type="NCBI Taxonomy" id="47678"/>
    <lineage>
        <taxon>Bacteria</taxon>
        <taxon>Pseudomonadati</taxon>
        <taxon>Bacteroidota</taxon>
        <taxon>Bacteroidia</taxon>
        <taxon>Bacteroidales</taxon>
        <taxon>Bacteroidaceae</taxon>
        <taxon>Bacteroides</taxon>
    </lineage>
</organism>
<dbReference type="EMBL" id="QRUO01000028">
    <property type="protein sequence ID" value="RGR66566.1"/>
    <property type="molecule type" value="Genomic_DNA"/>
</dbReference>
<protein>
    <submittedName>
        <fullName evidence="1">WavE lipopolysaccharide synthesis</fullName>
    </submittedName>
</protein>
<accession>A0A412FEN5</accession>